<organism evidence="3">
    <name type="scientific">Acerihabitans sp. KWT182</name>
    <dbReference type="NCBI Taxonomy" id="3157919"/>
    <lineage>
        <taxon>Bacteria</taxon>
        <taxon>Pseudomonadati</taxon>
        <taxon>Pseudomonadota</taxon>
        <taxon>Gammaproteobacteria</taxon>
        <taxon>Enterobacterales</taxon>
        <taxon>Pectobacteriaceae</taxon>
        <taxon>Acerihabitans</taxon>
    </lineage>
</organism>
<proteinExistence type="inferred from homology"/>
<sequence>MPLEKVDETFFDRLYNVNVKGAFFTIQKAIPLLRTGSSIIITGSVAGSKGTPGMGIYGSTKAAVRSFVRTLTVELADRAIRANVLSPGPIQTPLMERQPEETVHRIVSSIPMGRVGEADEVAKAALFLASDDSSFTTGTEVFVDGGRAQI</sequence>
<dbReference type="InterPro" id="IPR036291">
    <property type="entry name" value="NAD(P)-bd_dom_sf"/>
</dbReference>
<gene>
    <name evidence="3" type="ORF">ABK905_03380</name>
</gene>
<evidence type="ECO:0000313" key="3">
    <source>
        <dbReference type="EMBL" id="XBS70318.1"/>
    </source>
</evidence>
<dbReference type="GO" id="GO:0016491">
    <property type="term" value="F:oxidoreductase activity"/>
    <property type="evidence" value="ECO:0007669"/>
    <property type="project" value="UniProtKB-KW"/>
</dbReference>
<accession>A0AAU7QBK9</accession>
<dbReference type="PRINTS" id="PR00081">
    <property type="entry name" value="GDHRDH"/>
</dbReference>
<dbReference type="Pfam" id="PF13561">
    <property type="entry name" value="adh_short_C2"/>
    <property type="match status" value="1"/>
</dbReference>
<dbReference type="AlphaFoldDB" id="A0AAU7QBK9"/>
<keyword evidence="2" id="KW-0560">Oxidoreductase</keyword>
<evidence type="ECO:0000256" key="1">
    <source>
        <dbReference type="ARBA" id="ARBA00006484"/>
    </source>
</evidence>
<reference evidence="3" key="1">
    <citation type="submission" date="2024-06" db="EMBL/GenBank/DDBJ databases">
        <authorList>
            <person name="Coelho C."/>
            <person name="Bento M."/>
            <person name="Garcia E."/>
            <person name="Camelo A."/>
            <person name="Brandao I."/>
            <person name="Espirito Santo C."/>
            <person name="Trovao J."/>
            <person name="Verissimo A."/>
            <person name="Costa J."/>
            <person name="Tiago I."/>
        </authorList>
    </citation>
    <scope>NUCLEOTIDE SEQUENCE</scope>
    <source>
        <strain evidence="3">KWT182</strain>
    </source>
</reference>
<dbReference type="PANTHER" id="PTHR24321">
    <property type="entry name" value="DEHYDROGENASES, SHORT CHAIN"/>
    <property type="match status" value="1"/>
</dbReference>
<dbReference type="Gene3D" id="3.40.50.720">
    <property type="entry name" value="NAD(P)-binding Rossmann-like Domain"/>
    <property type="match status" value="1"/>
</dbReference>
<dbReference type="CDD" id="cd05233">
    <property type="entry name" value="SDR_c"/>
    <property type="match status" value="1"/>
</dbReference>
<protein>
    <submittedName>
        <fullName evidence="3">SDR family oxidoreductase</fullName>
    </submittedName>
</protein>
<dbReference type="EMBL" id="CP157947">
    <property type="protein sequence ID" value="XBS70318.1"/>
    <property type="molecule type" value="Genomic_DNA"/>
</dbReference>
<dbReference type="PANTHER" id="PTHR24321:SF15">
    <property type="entry name" value="OXIDOREDUCTASE UCPA"/>
    <property type="match status" value="1"/>
</dbReference>
<dbReference type="InterPro" id="IPR002347">
    <property type="entry name" value="SDR_fam"/>
</dbReference>
<evidence type="ECO:0000256" key="2">
    <source>
        <dbReference type="ARBA" id="ARBA00023002"/>
    </source>
</evidence>
<dbReference type="SUPFAM" id="SSF51735">
    <property type="entry name" value="NAD(P)-binding Rossmann-fold domains"/>
    <property type="match status" value="1"/>
</dbReference>
<comment type="similarity">
    <text evidence="1">Belongs to the short-chain dehydrogenases/reductases (SDR) family.</text>
</comment>
<name>A0AAU7QBK9_9GAMM</name>